<keyword evidence="2" id="KW-0547">Nucleotide-binding</keyword>
<dbReference type="FunFam" id="1.20.120.1080:FF:000002">
    <property type="entry name" value="Putative ATP-dependent RNA helicase DHX36"/>
    <property type="match status" value="1"/>
</dbReference>
<evidence type="ECO:0000256" key="7">
    <source>
        <dbReference type="SAM" id="MobiDB-lite"/>
    </source>
</evidence>
<dbReference type="Pfam" id="PF00271">
    <property type="entry name" value="Helicase_C"/>
    <property type="match status" value="1"/>
</dbReference>
<dbReference type="InterPro" id="IPR056328">
    <property type="entry name" value="DSRM_DHX29"/>
</dbReference>
<dbReference type="GO" id="GO:0016787">
    <property type="term" value="F:hydrolase activity"/>
    <property type="evidence" value="ECO:0007669"/>
    <property type="project" value="UniProtKB-KW"/>
</dbReference>
<dbReference type="InterPro" id="IPR011709">
    <property type="entry name" value="DEAD-box_helicase_OB_fold"/>
</dbReference>
<dbReference type="Pfam" id="PF26026">
    <property type="entry name" value="RNA_hel_CTD"/>
    <property type="match status" value="1"/>
</dbReference>
<evidence type="ECO:0000256" key="5">
    <source>
        <dbReference type="ARBA" id="ARBA00022840"/>
    </source>
</evidence>
<keyword evidence="5" id="KW-0067">ATP-binding</keyword>
<proteinExistence type="predicted"/>
<sequence length="1335" mass="148766">MVKRGSGKATVQGNVGAAPPSIMVAAKGNHAAKKREETPAEIPVKQQLFGSWTGKTPVSLLYEQCQKNGGWGKPQFRMMKKAKGYQCLIILSKEDKKTRERKTISYCPIGVFYESDQEAKHFSATYALHKITSHLSLYRLLPPETREFWQSLEEQRKALPENVAQYEYAADPFAAEEARVKAKNERTERQAARATEAPKAPWLNYPLIHMAAEHRQSVEDVIRSNPIEMPSGDMKGKPSAQLQKALVQLGFREAHVVEALQFRHDHANALDWLCVHVPEDDLPPKFLPEISPEINAQKHTSGSLALEYAVKRLHTAGYSRRLCENALSECDGKEMLALVHLTRKLVNMDEPRHFSLERDDIAQEDIALMQEDEVDALRSIFDQKFRADKSASGNVLAIGFSLDCVEGESTLEIHIPSESKYPFETPGIVIRNEKLPAYIRLSVQKQLGEESLTLLGSPVAFSLYGWLEDKMEALVTAPPPLSSIARGTEMQANGVGSKFSPASIPEIKSTWGARKEKKHSTQPQSHARNSEQESKKLKNTFELKEKDANYQKMFAFRKNLPSYKFRSRILEALDQNQVVIVCGETGCGKSTQVGQFILESMIQSSRGAACNIICTQPRRISALALAERVAAERCEKVGTSVGYSIRGETVRSKDTKLLFCTTGILLRMVQSDPLLSSVSTIIVDEVHERGVDSDFLLIIIRELLHKRNDLKLVLMSATVNSDTFSAYFHGAPVLSIPGYTHPVTDFYLEDIVKNVDYRVDGGNSRRRAPDDEEDASHLEWVRQCSSEGLDESAIATVASLQKAGLINYSLIAAVVRHICTSTSAEDGAILVFMPGVLEIQRCIDLLRKEAREQLLILPLHANLTSKEQGRVFVKAGKGTRKVVVATNIAETSITIDDVVFVIDCGKVKEMQFNGTVQTLTETWASRASCKQRRGRAGRVRPGQCYKLFSKHFEKNKMAADSVPEMLRIPLEQLCLQVKSIGFEDVQTFLGKAVTPPAITNVEIALNVLRDVNAVDRIDDRLTALGKHMAMIPADLRIAKILLFGAMFRCTSAALTIAACMSSKSLFISNMDNRDEARTARERFASDKSDWLTDCKVYHAWENAARNGKRAEREFCETNFLSVITLNAVSDLRKQYLDTLISLEYVPRTYCENDADPSEGNAHTANAKVVKAVLVAGLYPNLARVRLPDVQYDKTAHGSVAVAAKSRDIKFYDQTGGRVFIHPASLNFTQNKFDDPLIVFQQKVSTSKVFLRDTTLCSAWPVLMFGGILKVEHEGRSLSIDGTWRFQAFPRITALVNGLRALLDKVLERKIADPSLDIGSTQVVRVMLELITTEGL</sequence>
<dbReference type="SMART" id="SM00591">
    <property type="entry name" value="RWD"/>
    <property type="match status" value="1"/>
</dbReference>
<dbReference type="Pfam" id="PF21010">
    <property type="entry name" value="HA2_C"/>
    <property type="match status" value="1"/>
</dbReference>
<evidence type="ECO:0000256" key="4">
    <source>
        <dbReference type="ARBA" id="ARBA00022806"/>
    </source>
</evidence>
<dbReference type="EC" id="3.6.4.13" evidence="1"/>
<dbReference type="SMART" id="SM00487">
    <property type="entry name" value="DEXDc"/>
    <property type="match status" value="1"/>
</dbReference>
<dbReference type="FunFam" id="3.40.50.300:FF:000500">
    <property type="entry name" value="ATP-dependent RNA helicase DHX29"/>
    <property type="match status" value="1"/>
</dbReference>
<dbReference type="SUPFAM" id="SSF52540">
    <property type="entry name" value="P-loop containing nucleoside triphosphate hydrolases"/>
    <property type="match status" value="1"/>
</dbReference>
<dbReference type="CDD" id="cd18791">
    <property type="entry name" value="SF2_C_RHA"/>
    <property type="match status" value="1"/>
</dbReference>
<evidence type="ECO:0000256" key="1">
    <source>
        <dbReference type="ARBA" id="ARBA00012552"/>
    </source>
</evidence>
<comment type="caution">
    <text evidence="11">The sequence shown here is derived from an EMBL/GenBank/DDBJ whole genome shotgun (WGS) entry which is preliminary data.</text>
</comment>
<dbReference type="SMART" id="SM00847">
    <property type="entry name" value="HA2"/>
    <property type="match status" value="1"/>
</dbReference>
<dbReference type="InterPro" id="IPR001650">
    <property type="entry name" value="Helicase_C-like"/>
</dbReference>
<dbReference type="GO" id="GO:0005524">
    <property type="term" value="F:ATP binding"/>
    <property type="evidence" value="ECO:0007669"/>
    <property type="project" value="UniProtKB-KW"/>
</dbReference>
<dbReference type="InterPro" id="IPR016135">
    <property type="entry name" value="UBQ-conjugating_enzyme/RWD"/>
</dbReference>
<dbReference type="PROSITE" id="PS51194">
    <property type="entry name" value="HELICASE_CTER"/>
    <property type="match status" value="1"/>
</dbReference>
<dbReference type="Pfam" id="PF24899">
    <property type="entry name" value="UBA_DHX29"/>
    <property type="match status" value="1"/>
</dbReference>
<dbReference type="SUPFAM" id="SSF54495">
    <property type="entry name" value="UBC-like"/>
    <property type="match status" value="1"/>
</dbReference>
<dbReference type="InterPro" id="IPR007502">
    <property type="entry name" value="Helicase-assoc_dom"/>
</dbReference>
<evidence type="ECO:0000259" key="9">
    <source>
        <dbReference type="PROSITE" id="PS51192"/>
    </source>
</evidence>
<dbReference type="PROSITE" id="PS00690">
    <property type="entry name" value="DEAH_ATP_HELICASE"/>
    <property type="match status" value="1"/>
</dbReference>
<dbReference type="InterPro" id="IPR027417">
    <property type="entry name" value="P-loop_NTPase"/>
</dbReference>
<dbReference type="Pfam" id="PF07717">
    <property type="entry name" value="OB_NTP_bind"/>
    <property type="match status" value="1"/>
</dbReference>
<dbReference type="InterPro" id="IPR056890">
    <property type="entry name" value="UBA_DHX29-like"/>
</dbReference>
<dbReference type="InterPro" id="IPR014001">
    <property type="entry name" value="Helicase_ATP-bd"/>
</dbReference>
<feature type="domain" description="RWD" evidence="8">
    <location>
        <begin position="372"/>
        <end position="474"/>
    </location>
</feature>
<keyword evidence="4" id="KW-0347">Helicase</keyword>
<evidence type="ECO:0000313" key="12">
    <source>
        <dbReference type="Proteomes" id="UP000318582"/>
    </source>
</evidence>
<dbReference type="InterPro" id="IPR002464">
    <property type="entry name" value="DNA/RNA_helicase_DEAH_CS"/>
</dbReference>
<dbReference type="CDD" id="cd17917">
    <property type="entry name" value="DEXHc_RHA-like"/>
    <property type="match status" value="1"/>
</dbReference>
<evidence type="ECO:0000313" key="11">
    <source>
        <dbReference type="EMBL" id="TPX62526.1"/>
    </source>
</evidence>
<evidence type="ECO:0000256" key="6">
    <source>
        <dbReference type="ARBA" id="ARBA00047984"/>
    </source>
</evidence>
<dbReference type="GO" id="GO:1990904">
    <property type="term" value="C:ribonucleoprotein complex"/>
    <property type="evidence" value="ECO:0007669"/>
    <property type="project" value="UniProtKB-ARBA"/>
</dbReference>
<dbReference type="Gene3D" id="1.20.120.1080">
    <property type="match status" value="1"/>
</dbReference>
<gene>
    <name evidence="11" type="ORF">PhCBS80983_g00252</name>
</gene>
<dbReference type="Proteomes" id="UP000318582">
    <property type="component" value="Unassembled WGS sequence"/>
</dbReference>
<reference evidence="11 12" key="1">
    <citation type="journal article" date="2019" name="Sci. Rep.">
        <title>Comparative genomics of chytrid fungi reveal insights into the obligate biotrophic and pathogenic lifestyle of Synchytrium endobioticum.</title>
        <authorList>
            <person name="van de Vossenberg B.T.L.H."/>
            <person name="Warris S."/>
            <person name="Nguyen H.D.T."/>
            <person name="van Gent-Pelzer M.P.E."/>
            <person name="Joly D.L."/>
            <person name="van de Geest H.C."/>
            <person name="Bonants P.J.M."/>
            <person name="Smith D.S."/>
            <person name="Levesque C.A."/>
            <person name="van der Lee T.A.J."/>
        </authorList>
    </citation>
    <scope>NUCLEOTIDE SEQUENCE [LARGE SCALE GENOMIC DNA]</scope>
    <source>
        <strain evidence="11 12">CBS 809.83</strain>
    </source>
</reference>
<dbReference type="Pfam" id="PF05773">
    <property type="entry name" value="RWD"/>
    <property type="match status" value="1"/>
</dbReference>
<dbReference type="Pfam" id="PF24385">
    <property type="entry name" value="DSRM_DHX29"/>
    <property type="match status" value="1"/>
</dbReference>
<dbReference type="GO" id="GO:0003723">
    <property type="term" value="F:RNA binding"/>
    <property type="evidence" value="ECO:0007669"/>
    <property type="project" value="TreeGrafter"/>
</dbReference>
<dbReference type="PANTHER" id="PTHR18934:SF145">
    <property type="entry name" value="ATP-DEPENDENT RNA HELICASE DHX57-RELATED"/>
    <property type="match status" value="1"/>
</dbReference>
<feature type="domain" description="Helicase ATP-binding" evidence="9">
    <location>
        <begin position="570"/>
        <end position="737"/>
    </location>
</feature>
<dbReference type="STRING" id="109895.A0A507EGX8"/>
<keyword evidence="3" id="KW-0378">Hydrolase</keyword>
<dbReference type="EMBL" id="QEAQ01000002">
    <property type="protein sequence ID" value="TPX62526.1"/>
    <property type="molecule type" value="Genomic_DNA"/>
</dbReference>
<feature type="compositionally biased region" description="Basic and acidic residues" evidence="7">
    <location>
        <begin position="528"/>
        <end position="540"/>
    </location>
</feature>
<dbReference type="InterPro" id="IPR059023">
    <property type="entry name" value="RNA_hel_CTD"/>
</dbReference>
<feature type="domain" description="Helicase C-terminal" evidence="10">
    <location>
        <begin position="814"/>
        <end position="981"/>
    </location>
</feature>
<dbReference type="InterPro" id="IPR006575">
    <property type="entry name" value="RWD_dom"/>
</dbReference>
<feature type="region of interest" description="Disordered" evidence="7">
    <location>
        <begin position="510"/>
        <end position="540"/>
    </location>
</feature>
<accession>A0A507EGX8</accession>
<dbReference type="Gene3D" id="3.40.50.300">
    <property type="entry name" value="P-loop containing nucleotide triphosphate hydrolases"/>
    <property type="match status" value="2"/>
</dbReference>
<dbReference type="GO" id="GO:0003724">
    <property type="term" value="F:RNA helicase activity"/>
    <property type="evidence" value="ECO:0007669"/>
    <property type="project" value="UniProtKB-EC"/>
</dbReference>
<dbReference type="SMART" id="SM00490">
    <property type="entry name" value="HELICc"/>
    <property type="match status" value="1"/>
</dbReference>
<dbReference type="PROSITE" id="PS51192">
    <property type="entry name" value="HELICASE_ATP_BIND_1"/>
    <property type="match status" value="1"/>
</dbReference>
<dbReference type="Pfam" id="PF00270">
    <property type="entry name" value="DEAD"/>
    <property type="match status" value="1"/>
</dbReference>
<evidence type="ECO:0000256" key="3">
    <source>
        <dbReference type="ARBA" id="ARBA00022801"/>
    </source>
</evidence>
<comment type="catalytic activity">
    <reaction evidence="6">
        <text>ATP + H2O = ADP + phosphate + H(+)</text>
        <dbReference type="Rhea" id="RHEA:13065"/>
        <dbReference type="ChEBI" id="CHEBI:15377"/>
        <dbReference type="ChEBI" id="CHEBI:15378"/>
        <dbReference type="ChEBI" id="CHEBI:30616"/>
        <dbReference type="ChEBI" id="CHEBI:43474"/>
        <dbReference type="ChEBI" id="CHEBI:456216"/>
        <dbReference type="EC" id="3.6.4.13"/>
    </reaction>
</comment>
<evidence type="ECO:0000256" key="2">
    <source>
        <dbReference type="ARBA" id="ARBA00022741"/>
    </source>
</evidence>
<dbReference type="PANTHER" id="PTHR18934">
    <property type="entry name" value="ATP-DEPENDENT RNA HELICASE"/>
    <property type="match status" value="1"/>
</dbReference>
<protein>
    <recommendedName>
        <fullName evidence="1">RNA helicase</fullName>
        <ecNumber evidence="1">3.6.4.13</ecNumber>
    </recommendedName>
</protein>
<dbReference type="Gene3D" id="3.10.110.10">
    <property type="entry name" value="Ubiquitin Conjugating Enzyme"/>
    <property type="match status" value="1"/>
</dbReference>
<organism evidence="11 12">
    <name type="scientific">Powellomyces hirtus</name>
    <dbReference type="NCBI Taxonomy" id="109895"/>
    <lineage>
        <taxon>Eukaryota</taxon>
        <taxon>Fungi</taxon>
        <taxon>Fungi incertae sedis</taxon>
        <taxon>Chytridiomycota</taxon>
        <taxon>Chytridiomycota incertae sedis</taxon>
        <taxon>Chytridiomycetes</taxon>
        <taxon>Spizellomycetales</taxon>
        <taxon>Powellomycetaceae</taxon>
        <taxon>Powellomyces</taxon>
    </lineage>
</organism>
<keyword evidence="12" id="KW-1185">Reference proteome</keyword>
<evidence type="ECO:0000259" key="8">
    <source>
        <dbReference type="PROSITE" id="PS50908"/>
    </source>
</evidence>
<dbReference type="InterPro" id="IPR011545">
    <property type="entry name" value="DEAD/DEAH_box_helicase_dom"/>
</dbReference>
<name>A0A507EGX8_9FUNG</name>
<evidence type="ECO:0000259" key="10">
    <source>
        <dbReference type="PROSITE" id="PS51194"/>
    </source>
</evidence>
<dbReference type="PROSITE" id="PS50908">
    <property type="entry name" value="RWD"/>
    <property type="match status" value="1"/>
</dbReference>